<protein>
    <recommendedName>
        <fullName evidence="4">Secreted protein</fullName>
    </recommendedName>
</protein>
<evidence type="ECO:0000313" key="3">
    <source>
        <dbReference type="Proteomes" id="UP001165092"/>
    </source>
</evidence>
<proteinExistence type="predicted"/>
<evidence type="ECO:0000313" key="2">
    <source>
        <dbReference type="EMBL" id="GLU49919.1"/>
    </source>
</evidence>
<evidence type="ECO:0000256" key="1">
    <source>
        <dbReference type="SAM" id="SignalP"/>
    </source>
</evidence>
<feature type="signal peptide" evidence="1">
    <location>
        <begin position="1"/>
        <end position="23"/>
    </location>
</feature>
<keyword evidence="3" id="KW-1185">Reference proteome</keyword>
<accession>A0A9W6P971</accession>
<dbReference type="EMBL" id="BSQG01000010">
    <property type="protein sequence ID" value="GLU49919.1"/>
    <property type="molecule type" value="Genomic_DNA"/>
</dbReference>
<dbReference type="AlphaFoldDB" id="A0A9W6P971"/>
<organism evidence="2 3">
    <name type="scientific">Nocardiopsis ansamitocini</name>
    <dbReference type="NCBI Taxonomy" id="1670832"/>
    <lineage>
        <taxon>Bacteria</taxon>
        <taxon>Bacillati</taxon>
        <taxon>Actinomycetota</taxon>
        <taxon>Actinomycetes</taxon>
        <taxon>Streptosporangiales</taxon>
        <taxon>Nocardiopsidaceae</taxon>
        <taxon>Nocardiopsis</taxon>
    </lineage>
</organism>
<dbReference type="RefSeq" id="WP_285761462.1">
    <property type="nucleotide sequence ID" value="NZ_BSQG01000010.1"/>
</dbReference>
<comment type="caution">
    <text evidence="2">The sequence shown here is derived from an EMBL/GenBank/DDBJ whole genome shotgun (WGS) entry which is preliminary data.</text>
</comment>
<gene>
    <name evidence="2" type="ORF">Nans01_42700</name>
</gene>
<evidence type="ECO:0008006" key="4">
    <source>
        <dbReference type="Google" id="ProtNLM"/>
    </source>
</evidence>
<dbReference type="Proteomes" id="UP001165092">
    <property type="component" value="Unassembled WGS sequence"/>
</dbReference>
<reference evidence="2" key="1">
    <citation type="submission" date="2023-02" db="EMBL/GenBank/DDBJ databases">
        <title>Nocardiopsis ansamitocini NBRC 112285.</title>
        <authorList>
            <person name="Ichikawa N."/>
            <person name="Sato H."/>
            <person name="Tonouchi N."/>
        </authorList>
    </citation>
    <scope>NUCLEOTIDE SEQUENCE</scope>
    <source>
        <strain evidence="2">NBRC 112285</strain>
    </source>
</reference>
<keyword evidence="1" id="KW-0732">Signal</keyword>
<name>A0A9W6P971_9ACTN</name>
<feature type="chain" id="PRO_5040756173" description="Secreted protein" evidence="1">
    <location>
        <begin position="24"/>
        <end position="92"/>
    </location>
</feature>
<sequence length="92" mass="9421">MKSIVTVLATAGLVLAHAVPASAANGTLTLGPTSITNPSGCYSSDMWPLSVRNQTDETAIVFSGRNCHGILVGEVEPGGQGVFEFGTSVFIP</sequence>